<dbReference type="PROSITE" id="PS50893">
    <property type="entry name" value="ABC_TRANSPORTER_2"/>
    <property type="match status" value="1"/>
</dbReference>
<dbReference type="Gene3D" id="3.40.50.300">
    <property type="entry name" value="P-loop containing nucleotide triphosphate hydrolases"/>
    <property type="match status" value="1"/>
</dbReference>
<name>A0A974GV86_SEDHY</name>
<dbReference type="InterPro" id="IPR003439">
    <property type="entry name" value="ABC_transporter-like_ATP-bd"/>
</dbReference>
<accession>A0A974GV86</accession>
<dbReference type="GO" id="GO:0016887">
    <property type="term" value="F:ATP hydrolysis activity"/>
    <property type="evidence" value="ECO:0007669"/>
    <property type="project" value="InterPro"/>
</dbReference>
<dbReference type="Pfam" id="PF13732">
    <property type="entry name" value="DrrA1-3_C"/>
    <property type="match status" value="1"/>
</dbReference>
<evidence type="ECO:0000256" key="1">
    <source>
        <dbReference type="ARBA" id="ARBA00005417"/>
    </source>
</evidence>
<dbReference type="AlphaFoldDB" id="A0A974GV86"/>
<evidence type="ECO:0000259" key="5">
    <source>
        <dbReference type="PROSITE" id="PS50893"/>
    </source>
</evidence>
<organism evidence="6 7">
    <name type="scientific">Sedimentibacter hydroxybenzoicus DSM 7310</name>
    <dbReference type="NCBI Taxonomy" id="1123245"/>
    <lineage>
        <taxon>Bacteria</taxon>
        <taxon>Bacillati</taxon>
        <taxon>Bacillota</taxon>
        <taxon>Tissierellia</taxon>
        <taxon>Sedimentibacter</taxon>
    </lineage>
</organism>
<reference evidence="6" key="1">
    <citation type="submission" date="2020-07" db="EMBL/GenBank/DDBJ databases">
        <title>Genomic analysis of a strain of Sedimentibacter Hydroxybenzoicus DSM7310.</title>
        <authorList>
            <person name="Ma S."/>
        </authorList>
    </citation>
    <scope>NUCLEOTIDE SEQUENCE</scope>
    <source>
        <strain evidence="6">DSM 7310</strain>
    </source>
</reference>
<dbReference type="Pfam" id="PF00005">
    <property type="entry name" value="ABC_tran"/>
    <property type="match status" value="1"/>
</dbReference>
<evidence type="ECO:0000313" key="7">
    <source>
        <dbReference type="Proteomes" id="UP000611629"/>
    </source>
</evidence>
<evidence type="ECO:0000256" key="3">
    <source>
        <dbReference type="ARBA" id="ARBA00022741"/>
    </source>
</evidence>
<dbReference type="Proteomes" id="UP000611629">
    <property type="component" value="Unassembled WGS sequence"/>
</dbReference>
<dbReference type="SMART" id="SM00382">
    <property type="entry name" value="AAA"/>
    <property type="match status" value="1"/>
</dbReference>
<dbReference type="EMBL" id="JACBNQ010000002">
    <property type="protein sequence ID" value="NYB73117.1"/>
    <property type="molecule type" value="Genomic_DNA"/>
</dbReference>
<evidence type="ECO:0000256" key="4">
    <source>
        <dbReference type="ARBA" id="ARBA00022840"/>
    </source>
</evidence>
<dbReference type="CDD" id="cd03230">
    <property type="entry name" value="ABC_DR_subfamily_A"/>
    <property type="match status" value="1"/>
</dbReference>
<keyword evidence="3" id="KW-0547">Nucleotide-binding</keyword>
<gene>
    <name evidence="6" type="ORF">HZF24_03070</name>
</gene>
<keyword evidence="4 6" id="KW-0067">ATP-binding</keyword>
<dbReference type="RefSeq" id="WP_179236813.1">
    <property type="nucleotide sequence ID" value="NZ_JACBNQ010000002.1"/>
</dbReference>
<protein>
    <submittedName>
        <fullName evidence="6">ABC transporter ATP-binding protein</fullName>
    </submittedName>
</protein>
<evidence type="ECO:0000256" key="2">
    <source>
        <dbReference type="ARBA" id="ARBA00022448"/>
    </source>
</evidence>
<dbReference type="SUPFAM" id="SSF52540">
    <property type="entry name" value="P-loop containing nucleoside triphosphate hydrolases"/>
    <property type="match status" value="1"/>
</dbReference>
<proteinExistence type="inferred from homology"/>
<keyword evidence="7" id="KW-1185">Reference proteome</keyword>
<dbReference type="PANTHER" id="PTHR43335">
    <property type="entry name" value="ABC TRANSPORTER, ATP-BINDING PROTEIN"/>
    <property type="match status" value="1"/>
</dbReference>
<dbReference type="InterPro" id="IPR025302">
    <property type="entry name" value="DrrA1/2-like_C"/>
</dbReference>
<dbReference type="InterPro" id="IPR003593">
    <property type="entry name" value="AAA+_ATPase"/>
</dbReference>
<comment type="caution">
    <text evidence="6">The sequence shown here is derived from an EMBL/GenBank/DDBJ whole genome shotgun (WGS) entry which is preliminary data.</text>
</comment>
<dbReference type="GO" id="GO:0005524">
    <property type="term" value="F:ATP binding"/>
    <property type="evidence" value="ECO:0007669"/>
    <property type="project" value="UniProtKB-KW"/>
</dbReference>
<keyword evidence="2" id="KW-0813">Transport</keyword>
<feature type="domain" description="ABC transporter" evidence="5">
    <location>
        <begin position="2"/>
        <end position="226"/>
    </location>
</feature>
<dbReference type="InterPro" id="IPR027417">
    <property type="entry name" value="P-loop_NTPase"/>
</dbReference>
<comment type="similarity">
    <text evidence="1">Belongs to the ABC transporter superfamily.</text>
</comment>
<sequence length="299" mass="33119">MITVKGLQKKFKNFYALKNVDMHVKKGEIYGFIGPNGSGKTSTMNILAGLSRPAQGECTVNGLDVTKLTHPGDLKIGYLPEDPKFYPWMTAHETLDYLSGGRNTGHTGEILRWTGLLDARNRRVGGFSRGMKQRLGIGAALIRNPELLILDEPSSALDPEGRSEVLRLIKDLKGMGKTILFSTHILDDVERVCDTVGMIDAGQMMFEKPLRQLQKENTQPIFDIIPAHSVESNILNALERLTGVVSLTKSEGSLTVKVADNTVSVSVMRFLTDHEIVIESFSLRKTRLEDLFLHGVNTK</sequence>
<evidence type="ECO:0000313" key="6">
    <source>
        <dbReference type="EMBL" id="NYB73117.1"/>
    </source>
</evidence>